<sequence>MPETGRLKQYTGWIDLDFVERERTPRKIIEMGIRHHLAGLSLSNTVILLEDLGVKRSRTAVHNWVHKADLQPEGGASPDRVAVDQKVIRINGEQYWLYTAVDPQTNRILHSRLFPTYTIAIGREFLSELTEKHAVTDALFLIDDAGDLIGSLRKEGLSYRVELHGHRNQVERVFREVERRTSSFSNSFSHVDPATAESWLQAHAFWWNQWLS</sequence>
<proteinExistence type="predicted"/>
<organism evidence="1 2">
    <name type="scientific">Natronosalvus hydrolyticus</name>
    <dbReference type="NCBI Taxonomy" id="2979988"/>
    <lineage>
        <taxon>Archaea</taxon>
        <taxon>Methanobacteriati</taxon>
        <taxon>Methanobacteriota</taxon>
        <taxon>Stenosarchaea group</taxon>
        <taxon>Halobacteria</taxon>
        <taxon>Halobacteriales</taxon>
        <taxon>Natrialbaceae</taxon>
        <taxon>Natronosalvus</taxon>
    </lineage>
</organism>
<name>A0AAP3E8M3_9EURY</name>
<reference evidence="1 2" key="1">
    <citation type="submission" date="2022-09" db="EMBL/GenBank/DDBJ databases">
        <title>Enrichment on poylsaccharides allowed isolation of novel metabolic and taxonomic groups of Haloarchaea.</title>
        <authorList>
            <person name="Sorokin D.Y."/>
            <person name="Elcheninov A.G."/>
            <person name="Khizhniak T.V."/>
            <person name="Kolganova T.V."/>
            <person name="Kublanov I.V."/>
        </authorList>
    </citation>
    <scope>NUCLEOTIDE SEQUENCE [LARGE SCALE GENOMIC DNA]</scope>
    <source>
        <strain evidence="1 2">AArc-curdl1</strain>
    </source>
</reference>
<gene>
    <name evidence="1" type="ORF">OB919_18960</name>
</gene>
<protein>
    <submittedName>
        <fullName evidence="1">IS6 family transposase</fullName>
    </submittedName>
</protein>
<dbReference type="EMBL" id="JAOPJZ010000027">
    <property type="protein sequence ID" value="MCU4754032.1"/>
    <property type="molecule type" value="Genomic_DNA"/>
</dbReference>
<dbReference type="InterPro" id="IPR047930">
    <property type="entry name" value="Transpos_IS6"/>
</dbReference>
<keyword evidence="2" id="KW-1185">Reference proteome</keyword>
<comment type="caution">
    <text evidence="1">The sequence shown here is derived from an EMBL/GenBank/DDBJ whole genome shotgun (WGS) entry which is preliminary data.</text>
</comment>
<dbReference type="PANTHER" id="PTHR39967:SF1">
    <property type="entry name" value="ISH14-TYPE TRANSPOSASE HSIRS44"/>
    <property type="match status" value="1"/>
</dbReference>
<dbReference type="NCBIfam" id="NF033587">
    <property type="entry name" value="transpos_IS6"/>
    <property type="match status" value="1"/>
</dbReference>
<dbReference type="PANTHER" id="PTHR39967">
    <property type="match status" value="1"/>
</dbReference>
<dbReference type="Proteomes" id="UP001321047">
    <property type="component" value="Unassembled WGS sequence"/>
</dbReference>
<evidence type="ECO:0000313" key="2">
    <source>
        <dbReference type="Proteomes" id="UP001321047"/>
    </source>
</evidence>
<accession>A0AAP3E8M3</accession>
<dbReference type="AlphaFoldDB" id="A0AAP3E8M3"/>
<dbReference type="RefSeq" id="WP_342810345.1">
    <property type="nucleotide sequence ID" value="NZ_JAOPJZ010000027.1"/>
</dbReference>
<evidence type="ECO:0000313" key="1">
    <source>
        <dbReference type="EMBL" id="MCU4754032.1"/>
    </source>
</evidence>